<evidence type="ECO:0000259" key="9">
    <source>
        <dbReference type="Pfam" id="PF23559"/>
    </source>
</evidence>
<keyword evidence="6" id="KW-0067">ATP-binding</keyword>
<feature type="domain" description="Disease resistance protein winged helix" evidence="9">
    <location>
        <begin position="844"/>
        <end position="913"/>
    </location>
</feature>
<keyword evidence="5" id="KW-0611">Plant defense</keyword>
<dbReference type="PANTHER" id="PTHR33463:SF187">
    <property type="entry name" value="AND NB-ARC DOMAIN DISEASE RESISTANCE PROTEIN, PUTATIVE-RELATED"/>
    <property type="match status" value="1"/>
</dbReference>
<reference evidence="10" key="1">
    <citation type="submission" date="2019-03" db="EMBL/GenBank/DDBJ databases">
        <authorList>
            <person name="Mank J."/>
            <person name="Almeida P."/>
        </authorList>
    </citation>
    <scope>NUCLEOTIDE SEQUENCE</scope>
    <source>
        <strain evidence="10">78183</strain>
    </source>
</reference>
<dbReference type="SUPFAM" id="SSF52540">
    <property type="entry name" value="P-loop containing nucleoside triphosphate hydrolases"/>
    <property type="match status" value="1"/>
</dbReference>
<dbReference type="InterPro" id="IPR003591">
    <property type="entry name" value="Leu-rich_rpt_typical-subtyp"/>
</dbReference>
<dbReference type="GO" id="GO:0005524">
    <property type="term" value="F:ATP binding"/>
    <property type="evidence" value="ECO:0007669"/>
    <property type="project" value="UniProtKB-KW"/>
</dbReference>
<keyword evidence="3" id="KW-0677">Repeat</keyword>
<comment type="similarity">
    <text evidence="1">Belongs to the disease resistance NB-LRR family.</text>
</comment>
<dbReference type="InterPro" id="IPR027417">
    <property type="entry name" value="P-loop_NTPase"/>
</dbReference>
<evidence type="ECO:0000313" key="10">
    <source>
        <dbReference type="EMBL" id="VFU36839.1"/>
    </source>
</evidence>
<accession>A0A6N2LHK2</accession>
<evidence type="ECO:0000259" key="8">
    <source>
        <dbReference type="Pfam" id="PF23247"/>
    </source>
</evidence>
<dbReference type="PRINTS" id="PR00364">
    <property type="entry name" value="DISEASERSIST"/>
</dbReference>
<dbReference type="SUPFAM" id="SSF52058">
    <property type="entry name" value="L domain-like"/>
    <property type="match status" value="2"/>
</dbReference>
<organism evidence="10">
    <name type="scientific">Salix viminalis</name>
    <name type="common">Common osier</name>
    <name type="synonym">Basket willow</name>
    <dbReference type="NCBI Taxonomy" id="40686"/>
    <lineage>
        <taxon>Eukaryota</taxon>
        <taxon>Viridiplantae</taxon>
        <taxon>Streptophyta</taxon>
        <taxon>Embryophyta</taxon>
        <taxon>Tracheophyta</taxon>
        <taxon>Spermatophyta</taxon>
        <taxon>Magnoliopsida</taxon>
        <taxon>eudicotyledons</taxon>
        <taxon>Gunneridae</taxon>
        <taxon>Pentapetalae</taxon>
        <taxon>rosids</taxon>
        <taxon>fabids</taxon>
        <taxon>Malpighiales</taxon>
        <taxon>Salicaceae</taxon>
        <taxon>Saliceae</taxon>
        <taxon>Salix</taxon>
    </lineage>
</organism>
<feature type="domain" description="NB-ARC" evidence="7">
    <location>
        <begin position="592"/>
        <end position="756"/>
    </location>
</feature>
<dbReference type="PANTHER" id="PTHR33463">
    <property type="entry name" value="NB-ARC DOMAIN-CONTAINING PROTEIN-RELATED"/>
    <property type="match status" value="1"/>
</dbReference>
<dbReference type="FunFam" id="1.10.10.10:FF:000322">
    <property type="entry name" value="Probable disease resistance protein At1g63360"/>
    <property type="match status" value="1"/>
</dbReference>
<dbReference type="InterPro" id="IPR036388">
    <property type="entry name" value="WH-like_DNA-bd_sf"/>
</dbReference>
<dbReference type="Pfam" id="PF23247">
    <property type="entry name" value="LRR_RPS2"/>
    <property type="match status" value="1"/>
</dbReference>
<dbReference type="GO" id="GO:0006952">
    <property type="term" value="P:defense response"/>
    <property type="evidence" value="ECO:0007669"/>
    <property type="project" value="UniProtKB-KW"/>
</dbReference>
<name>A0A6N2LHK2_SALVM</name>
<dbReference type="InterPro" id="IPR001611">
    <property type="entry name" value="Leu-rich_rpt"/>
</dbReference>
<dbReference type="Pfam" id="PF23559">
    <property type="entry name" value="WHD_DRP"/>
    <property type="match status" value="1"/>
</dbReference>
<evidence type="ECO:0000259" key="7">
    <source>
        <dbReference type="Pfam" id="PF00931"/>
    </source>
</evidence>
<sequence>MRVSLMKNQFKEIPSGCSPMCPKLSTLFLFSNFKLEMIADSFFVHLQGLKVLDLSATAIRELPNSFSDLVSLVALYLKRCEELTYIPSLSKLGALRKLDLRYTALEELPQGMEMLSNLRYLNLYGNNLKEMPAGILPHLSQLQFLSVNRASGIFKTVRVEDVACLKRMETLRYQFCDLDDFKTYLKSSEVRQPLTTYFFTIGQLGVDRVMDALLYMTPEEVFYKEVLLHDCRIGEKGMFLELPEDVSALTIGRCHDASLCDVSPFKHATSLKSFGMWECDEIECLVSMSESSTDVFESLESLYLKTLRNFRVFIKREGAAPHSCQSNSTFSHLKKLTIGECPSMKNLFSLDMLPNLTNLEEIEVDECHVMEEIITKDDEEEGMMVEDSINDYAVTHLPNLKALKLSNLPELKGIFHGALICDSLEEILVVNCPKLKRIPLSHSNGLPPLRKIQAYPEEWWGSVEWGADSNNMEMEDPIERTRWEEMMMVIDEADGSIVSQGQGGCLSDDMLAREILKWRRTMEGFEHSDQVGVPEEHGTDVSDGVVANLTDCFASGASIVADESRVSEGLDAHKAKGEPLLTTKLVGQASDRNMEMIWSWLMKDDVLRIGIYGMGGVGKTSLVTHIHNQLLQRPSSFNYVFWVTVTQNFTISKLQYLIAKAIYLDLSNEEDEKKRAAKLSKALIAKGKSVLIVDDLWDHFLLEKVGIPVEGNTCKLILTTRSLEVCRRMSCQKSIKVELLTKEEACTLFMEKLGPNATLSPEVVQIAKSVAAECACLPLGIIAMAGSMRGVNDLHEWRNAWTELKQSEVRVDDMEPEVFHILRFSYMRLSDSALQQCLLYCAFFPKDFTVDREDLIGYLIDEGIIQPMKSRQAEYDRGQAMLNKLENACLLQSYISMENYRCFKMHDLIRDMALQKLRENSPIMVEVGEKLKELPDEDEWKEEVVRVSLMENYYKEIPSGYSPMCPKLSTLFFNSNLKLEMIADSFFKDLQGLKVLDLSATAIRELPNSFSDLVSLVALYLRMCEMLTHVPSLSKLRELRKLDLRYTALEELPQGMEMLSNLRYLNLYGNNLKEMPAGILPHLSQLQFLSVNRASGIFKTRMVACLKRMETLRYQFCDLDDFKTYLKSSEVRQPLTTYFFTIGQLGVDRVMDSLLYMTPDEVFYKQVLFHDCHIGEKGRCVELPEDVSALNREMSRR</sequence>
<keyword evidence="2" id="KW-0433">Leucine-rich repeat</keyword>
<dbReference type="SMART" id="SM00369">
    <property type="entry name" value="LRR_TYP"/>
    <property type="match status" value="6"/>
</dbReference>
<feature type="domain" description="Disease resistance protein At4g27190-like leucine-rich repeats" evidence="8">
    <location>
        <begin position="326"/>
        <end position="452"/>
    </location>
</feature>
<dbReference type="AlphaFoldDB" id="A0A6N2LHK2"/>
<dbReference type="InterPro" id="IPR057135">
    <property type="entry name" value="At4g27190-like_LRR"/>
</dbReference>
<dbReference type="InterPro" id="IPR050905">
    <property type="entry name" value="Plant_NBS-LRR"/>
</dbReference>
<evidence type="ECO:0000256" key="6">
    <source>
        <dbReference type="ARBA" id="ARBA00022840"/>
    </source>
</evidence>
<evidence type="ECO:0000256" key="1">
    <source>
        <dbReference type="ARBA" id="ARBA00008894"/>
    </source>
</evidence>
<gene>
    <name evidence="10" type="ORF">SVIM_LOCUS189846</name>
</gene>
<dbReference type="Gene3D" id="3.80.10.10">
    <property type="entry name" value="Ribonuclease Inhibitor"/>
    <property type="match status" value="3"/>
</dbReference>
<evidence type="ECO:0000256" key="3">
    <source>
        <dbReference type="ARBA" id="ARBA00022737"/>
    </source>
</evidence>
<dbReference type="InterPro" id="IPR042197">
    <property type="entry name" value="Apaf_helical"/>
</dbReference>
<dbReference type="Gene3D" id="1.10.8.430">
    <property type="entry name" value="Helical domain of apoptotic protease-activating factors"/>
    <property type="match status" value="1"/>
</dbReference>
<dbReference type="Pfam" id="PF00931">
    <property type="entry name" value="NB-ARC"/>
    <property type="match status" value="1"/>
</dbReference>
<dbReference type="FunFam" id="3.40.50.300:FF:001091">
    <property type="entry name" value="Probable disease resistance protein At1g61300"/>
    <property type="match status" value="1"/>
</dbReference>
<dbReference type="InterPro" id="IPR002182">
    <property type="entry name" value="NB-ARC"/>
</dbReference>
<evidence type="ECO:0000256" key="4">
    <source>
        <dbReference type="ARBA" id="ARBA00022741"/>
    </source>
</evidence>
<dbReference type="GO" id="GO:0043531">
    <property type="term" value="F:ADP binding"/>
    <property type="evidence" value="ECO:0007669"/>
    <property type="project" value="InterPro"/>
</dbReference>
<dbReference type="InterPro" id="IPR032675">
    <property type="entry name" value="LRR_dom_sf"/>
</dbReference>
<dbReference type="Gene3D" id="3.40.50.300">
    <property type="entry name" value="P-loop containing nucleotide triphosphate hydrolases"/>
    <property type="match status" value="1"/>
</dbReference>
<dbReference type="Pfam" id="PF13855">
    <property type="entry name" value="LRR_8"/>
    <property type="match status" value="4"/>
</dbReference>
<dbReference type="InterPro" id="IPR058922">
    <property type="entry name" value="WHD_DRP"/>
</dbReference>
<dbReference type="Gene3D" id="1.10.10.10">
    <property type="entry name" value="Winged helix-like DNA-binding domain superfamily/Winged helix DNA-binding domain"/>
    <property type="match status" value="1"/>
</dbReference>
<protein>
    <submittedName>
        <fullName evidence="10">Uncharacterized protein</fullName>
    </submittedName>
</protein>
<proteinExistence type="inferred from homology"/>
<keyword evidence="4" id="KW-0547">Nucleotide-binding</keyword>
<evidence type="ECO:0000256" key="5">
    <source>
        <dbReference type="ARBA" id="ARBA00022821"/>
    </source>
</evidence>
<evidence type="ECO:0000256" key="2">
    <source>
        <dbReference type="ARBA" id="ARBA00022614"/>
    </source>
</evidence>
<dbReference type="EMBL" id="CAADRP010001180">
    <property type="protein sequence ID" value="VFU36839.1"/>
    <property type="molecule type" value="Genomic_DNA"/>
</dbReference>